<name>A0A8J7U5C7_9BACT</name>
<dbReference type="PANTHER" id="PTHR46825:SF7">
    <property type="entry name" value="D-ALANYL-D-ALANINE CARBOXYPEPTIDASE"/>
    <property type="match status" value="1"/>
</dbReference>
<organism evidence="2 3">
    <name type="scientific">Acanthopleuribacter pedis</name>
    <dbReference type="NCBI Taxonomy" id="442870"/>
    <lineage>
        <taxon>Bacteria</taxon>
        <taxon>Pseudomonadati</taxon>
        <taxon>Acidobacteriota</taxon>
        <taxon>Holophagae</taxon>
        <taxon>Acanthopleuribacterales</taxon>
        <taxon>Acanthopleuribacteraceae</taxon>
        <taxon>Acanthopleuribacter</taxon>
    </lineage>
</organism>
<comment type="caution">
    <text evidence="2">The sequence shown here is derived from an EMBL/GenBank/DDBJ whole genome shotgun (WGS) entry which is preliminary data.</text>
</comment>
<keyword evidence="3" id="KW-1185">Reference proteome</keyword>
<dbReference type="AlphaFoldDB" id="A0A8J7U5C7"/>
<dbReference type="RefSeq" id="WP_207862386.1">
    <property type="nucleotide sequence ID" value="NZ_JAFREP010000035.1"/>
</dbReference>
<dbReference type="EMBL" id="JAFREP010000035">
    <property type="protein sequence ID" value="MBO1322413.1"/>
    <property type="molecule type" value="Genomic_DNA"/>
</dbReference>
<dbReference type="InterPro" id="IPR043777">
    <property type="entry name" value="DUF5719"/>
</dbReference>
<evidence type="ECO:0000259" key="1">
    <source>
        <dbReference type="Pfam" id="PF00144"/>
    </source>
</evidence>
<protein>
    <submittedName>
        <fullName evidence="2">Beta-lactamase family protein</fullName>
    </submittedName>
</protein>
<dbReference type="PANTHER" id="PTHR46825">
    <property type="entry name" value="D-ALANYL-D-ALANINE-CARBOXYPEPTIDASE/ENDOPEPTIDASE AMPH"/>
    <property type="match status" value="1"/>
</dbReference>
<gene>
    <name evidence="2" type="ORF">J3U88_28325</name>
</gene>
<accession>A0A8J7U5C7</accession>
<feature type="domain" description="Beta-lactamase-related" evidence="1">
    <location>
        <begin position="262"/>
        <end position="553"/>
    </location>
</feature>
<dbReference type="InterPro" id="IPR012338">
    <property type="entry name" value="Beta-lactam/transpept-like"/>
</dbReference>
<dbReference type="InterPro" id="IPR050491">
    <property type="entry name" value="AmpC-like"/>
</dbReference>
<dbReference type="Proteomes" id="UP000664417">
    <property type="component" value="Unassembled WGS sequence"/>
</dbReference>
<dbReference type="Pfam" id="PF18986">
    <property type="entry name" value="DUF5719"/>
    <property type="match status" value="1"/>
</dbReference>
<dbReference type="SUPFAM" id="SSF56601">
    <property type="entry name" value="beta-lactamase/transpeptidase-like"/>
    <property type="match status" value="1"/>
</dbReference>
<sequence>MNKRLIALSAFFFGSLLIAQSYHFYVPHYTQTTDEWETRLVLFNPTPARADINLVAYGQFGLESGRHSLTLEPGEKVDQTLAHLVPDLNDDRGWMRVESSIVEISGVMTFRSLIHGGTASLPLIGTTTSGLAFPHLEHNNSRQSGLVITNPGTDEAQLFIEVISGEQRTTMVQSIGARGKWVGMLAELVPENTPANAAVTVWSEVALTGFALTFQDEVQQIYAVPATPTFGAETAAWQEIVARRFSQAQVKTGLSAGYQMFGTTPVLGSAGVSNTQTQASAPSTMRSDIGSITKMFTATLLLHLQETGSIDLDAPIATYLSDLPRGNEITTRMLLNHTSGLKNYTAEPEFGEVVHAHFFGGPVWTPRQIVDFAFDKGFDFAPGTGWNYSNSGYVLAGLIAEQVSGTPLVDLYRELIFNPLAMNDTFFGGFEPVPNRANVYAYDEDDRTYLDVSQISLAFAGAAGGIVSSNQDLLTFVHTLFSGNLLNAESMDQMLTVAPQSPSEVPYALGVIVDDINGEPIITHNGGTYGGVSSFVYLPNRMAAFAMLINCSEFDPMLNNIFIDWLQRMGVPFKHGITTTLPRRFHKRLAATPVGVPF</sequence>
<dbReference type="Pfam" id="PF00144">
    <property type="entry name" value="Beta-lactamase"/>
    <property type="match status" value="1"/>
</dbReference>
<reference evidence="2" key="1">
    <citation type="submission" date="2021-03" db="EMBL/GenBank/DDBJ databases">
        <authorList>
            <person name="Wang G."/>
        </authorList>
    </citation>
    <scope>NUCLEOTIDE SEQUENCE</scope>
    <source>
        <strain evidence="2">KCTC 12899</strain>
    </source>
</reference>
<dbReference type="InterPro" id="IPR001466">
    <property type="entry name" value="Beta-lactam-related"/>
</dbReference>
<proteinExistence type="predicted"/>
<evidence type="ECO:0000313" key="3">
    <source>
        <dbReference type="Proteomes" id="UP000664417"/>
    </source>
</evidence>
<evidence type="ECO:0000313" key="2">
    <source>
        <dbReference type="EMBL" id="MBO1322413.1"/>
    </source>
</evidence>
<dbReference type="Gene3D" id="3.40.710.10">
    <property type="entry name" value="DD-peptidase/beta-lactamase superfamily"/>
    <property type="match status" value="1"/>
</dbReference>